<organism evidence="2 3">
    <name type="scientific">Rotaria magnacalcarata</name>
    <dbReference type="NCBI Taxonomy" id="392030"/>
    <lineage>
        <taxon>Eukaryota</taxon>
        <taxon>Metazoa</taxon>
        <taxon>Spiralia</taxon>
        <taxon>Gnathifera</taxon>
        <taxon>Rotifera</taxon>
        <taxon>Eurotatoria</taxon>
        <taxon>Bdelloidea</taxon>
        <taxon>Philodinida</taxon>
        <taxon>Philodinidae</taxon>
        <taxon>Rotaria</taxon>
    </lineage>
</organism>
<proteinExistence type="predicted"/>
<dbReference type="EMBL" id="CAJOBF010000806">
    <property type="protein sequence ID" value="CAF3872307.1"/>
    <property type="molecule type" value="Genomic_DNA"/>
</dbReference>
<dbReference type="AlphaFoldDB" id="A0A819G0T4"/>
<evidence type="ECO:0000313" key="1">
    <source>
        <dbReference type="EMBL" id="CAF2258914.1"/>
    </source>
</evidence>
<accession>A0A819G0T4</accession>
<dbReference type="Proteomes" id="UP000663887">
    <property type="component" value="Unassembled WGS sequence"/>
</dbReference>
<comment type="caution">
    <text evidence="2">The sequence shown here is derived from an EMBL/GenBank/DDBJ whole genome shotgun (WGS) entry which is preliminary data.</text>
</comment>
<sequence>MMNTIKDILRNYTNWNNIKENPIDEEYPDQTKEDCQVTEENEMKKENRTKEDYQIKLKSSTVRQDISYILMILTLINRRFLF</sequence>
<dbReference type="Proteomes" id="UP000663842">
    <property type="component" value="Unassembled WGS sequence"/>
</dbReference>
<protein>
    <submittedName>
        <fullName evidence="2">Uncharacterized protein</fullName>
    </submittedName>
</protein>
<name>A0A819G0T4_9BILA</name>
<dbReference type="EMBL" id="CAJNRG010018517">
    <property type="protein sequence ID" value="CAF2258914.1"/>
    <property type="molecule type" value="Genomic_DNA"/>
</dbReference>
<evidence type="ECO:0000313" key="3">
    <source>
        <dbReference type="Proteomes" id="UP000663842"/>
    </source>
</evidence>
<gene>
    <name evidence="2" type="ORF">UXM345_LOCUS9001</name>
    <name evidence="1" type="ORF">XDN619_LOCUS35937</name>
</gene>
<evidence type="ECO:0000313" key="2">
    <source>
        <dbReference type="EMBL" id="CAF3872307.1"/>
    </source>
</evidence>
<reference evidence="2" key="1">
    <citation type="submission" date="2021-02" db="EMBL/GenBank/DDBJ databases">
        <authorList>
            <person name="Nowell W R."/>
        </authorList>
    </citation>
    <scope>NUCLEOTIDE SEQUENCE</scope>
</reference>